<feature type="region of interest" description="Disordered" evidence="1">
    <location>
        <begin position="72"/>
        <end position="101"/>
    </location>
</feature>
<feature type="signal peptide" evidence="2">
    <location>
        <begin position="1"/>
        <end position="22"/>
    </location>
</feature>
<sequence>MFLGAHLFPVALSLSVISKARPTQPPHSRWKSKVEPLEAPRLSNVRLDLVRPEKWQACRSVVGRGRAPSLHVCGNEAKPKSPRRVRLSDSAPAAGLPSSTGAHSSYALIQSTIDTPSAVCSFTFTRTDPTACVMLLNA</sequence>
<reference evidence="3" key="1">
    <citation type="journal article" date="2023" name="G3 (Bethesda)">
        <title>Whole genome assemblies of Zophobas morio and Tenebrio molitor.</title>
        <authorList>
            <person name="Kaur S."/>
            <person name="Stinson S.A."/>
            <person name="diCenzo G.C."/>
        </authorList>
    </citation>
    <scope>NUCLEOTIDE SEQUENCE</scope>
    <source>
        <strain evidence="3">QUZm001</strain>
    </source>
</reference>
<evidence type="ECO:0000313" key="3">
    <source>
        <dbReference type="EMBL" id="KAJ3647231.1"/>
    </source>
</evidence>
<dbReference type="EMBL" id="JALNTZ010000007">
    <property type="protein sequence ID" value="KAJ3647231.1"/>
    <property type="molecule type" value="Genomic_DNA"/>
</dbReference>
<evidence type="ECO:0000256" key="2">
    <source>
        <dbReference type="SAM" id="SignalP"/>
    </source>
</evidence>
<keyword evidence="4" id="KW-1185">Reference proteome</keyword>
<dbReference type="AlphaFoldDB" id="A0AA38I321"/>
<evidence type="ECO:0000256" key="1">
    <source>
        <dbReference type="SAM" id="MobiDB-lite"/>
    </source>
</evidence>
<organism evidence="3 4">
    <name type="scientific">Zophobas morio</name>
    <dbReference type="NCBI Taxonomy" id="2755281"/>
    <lineage>
        <taxon>Eukaryota</taxon>
        <taxon>Metazoa</taxon>
        <taxon>Ecdysozoa</taxon>
        <taxon>Arthropoda</taxon>
        <taxon>Hexapoda</taxon>
        <taxon>Insecta</taxon>
        <taxon>Pterygota</taxon>
        <taxon>Neoptera</taxon>
        <taxon>Endopterygota</taxon>
        <taxon>Coleoptera</taxon>
        <taxon>Polyphaga</taxon>
        <taxon>Cucujiformia</taxon>
        <taxon>Tenebrionidae</taxon>
        <taxon>Zophobas</taxon>
    </lineage>
</organism>
<feature type="chain" id="PRO_5041271066" description="Secreted protein" evidence="2">
    <location>
        <begin position="23"/>
        <end position="138"/>
    </location>
</feature>
<dbReference type="Proteomes" id="UP001168821">
    <property type="component" value="Unassembled WGS sequence"/>
</dbReference>
<keyword evidence="2" id="KW-0732">Signal</keyword>
<evidence type="ECO:0000313" key="4">
    <source>
        <dbReference type="Proteomes" id="UP001168821"/>
    </source>
</evidence>
<gene>
    <name evidence="3" type="ORF">Zmor_024760</name>
</gene>
<proteinExistence type="predicted"/>
<name>A0AA38I321_9CUCU</name>
<accession>A0AA38I321</accession>
<protein>
    <recommendedName>
        <fullName evidence="5">Secreted protein</fullName>
    </recommendedName>
</protein>
<comment type="caution">
    <text evidence="3">The sequence shown here is derived from an EMBL/GenBank/DDBJ whole genome shotgun (WGS) entry which is preliminary data.</text>
</comment>
<evidence type="ECO:0008006" key="5">
    <source>
        <dbReference type="Google" id="ProtNLM"/>
    </source>
</evidence>